<protein>
    <submittedName>
        <fullName evidence="1">Putative DNA-binding domain-containing protein</fullName>
    </submittedName>
</protein>
<proteinExistence type="predicted"/>
<sequence length="256" mass="28899">MFSLDDSLKQLKRQQEALVAAIQSDPSEPNHVIEQGLKDAGISLTSQPHRLDIYRSDYYARLVSVAKEGILAPLVRVVEGDELWLLLRDYLIQYPCENSQLDYVYDNFPNYIRSLGENSGLSQLADWVSVTIRYWHLTWALNGHDTRPLYRNQEDLDHVFLRSGCALLEAGHPLPWAKLFGVSDQETCLGLAFARVKDQPGVLPLSIEFNDFAESLLQRASVQVALETLEDQKCSADEVTRVLSAMVSHNLIVESP</sequence>
<dbReference type="EMBL" id="FWZT01000014">
    <property type="protein sequence ID" value="SMF47501.1"/>
    <property type="molecule type" value="Genomic_DNA"/>
</dbReference>
<name>A0A1Y6CC60_9BACT</name>
<keyword evidence="1" id="KW-0238">DNA-binding</keyword>
<gene>
    <name evidence="1" type="ORF">SAMN06296036_114140</name>
</gene>
<keyword evidence="2" id="KW-1185">Reference proteome</keyword>
<reference evidence="2" key="1">
    <citation type="submission" date="2017-04" db="EMBL/GenBank/DDBJ databases">
        <authorList>
            <person name="Varghese N."/>
            <person name="Submissions S."/>
        </authorList>
    </citation>
    <scope>NUCLEOTIDE SEQUENCE [LARGE SCALE GENOMIC DNA]</scope>
    <source>
        <strain evidence="2">RKEM611</strain>
    </source>
</reference>
<organism evidence="1 2">
    <name type="scientific">Pseudobacteriovorax antillogorgiicola</name>
    <dbReference type="NCBI Taxonomy" id="1513793"/>
    <lineage>
        <taxon>Bacteria</taxon>
        <taxon>Pseudomonadati</taxon>
        <taxon>Bdellovibrionota</taxon>
        <taxon>Oligoflexia</taxon>
        <taxon>Oligoflexales</taxon>
        <taxon>Pseudobacteriovoracaceae</taxon>
        <taxon>Pseudobacteriovorax</taxon>
    </lineage>
</organism>
<dbReference type="AlphaFoldDB" id="A0A1Y6CC60"/>
<dbReference type="Proteomes" id="UP000192907">
    <property type="component" value="Unassembled WGS sequence"/>
</dbReference>
<dbReference type="GO" id="GO:0003677">
    <property type="term" value="F:DNA binding"/>
    <property type="evidence" value="ECO:0007669"/>
    <property type="project" value="UniProtKB-KW"/>
</dbReference>
<dbReference type="STRING" id="1513793.SAMN06296036_114140"/>
<evidence type="ECO:0000313" key="1">
    <source>
        <dbReference type="EMBL" id="SMF47501.1"/>
    </source>
</evidence>
<accession>A0A1Y6CC60</accession>
<dbReference type="RefSeq" id="WP_159455468.1">
    <property type="nucleotide sequence ID" value="NZ_FWZT01000014.1"/>
</dbReference>
<evidence type="ECO:0000313" key="2">
    <source>
        <dbReference type="Proteomes" id="UP000192907"/>
    </source>
</evidence>